<dbReference type="Proteomes" id="UP000712600">
    <property type="component" value="Unassembled WGS sequence"/>
</dbReference>
<dbReference type="EMBL" id="QGKX02001521">
    <property type="protein sequence ID" value="KAF3511490.1"/>
    <property type="molecule type" value="Genomic_DNA"/>
</dbReference>
<reference evidence="1" key="1">
    <citation type="submission" date="2019-12" db="EMBL/GenBank/DDBJ databases">
        <title>Genome sequencing and annotation of Brassica cretica.</title>
        <authorList>
            <person name="Studholme D.J."/>
            <person name="Sarris P."/>
        </authorList>
    </citation>
    <scope>NUCLEOTIDE SEQUENCE</scope>
    <source>
        <strain evidence="1">PFS-109/04</strain>
        <tissue evidence="1">Leaf</tissue>
    </source>
</reference>
<evidence type="ECO:0000313" key="2">
    <source>
        <dbReference type="Proteomes" id="UP000712600"/>
    </source>
</evidence>
<comment type="caution">
    <text evidence="1">The sequence shown here is derived from an EMBL/GenBank/DDBJ whole genome shotgun (WGS) entry which is preliminary data.</text>
</comment>
<sequence length="89" mass="10228">MDGATFLAPCYRKLQREFTSVTWTSCNEVNVVGVISKTPFWETMLDVSYQQATGPQDPEDWDLPQCLQEIVGRTLTFYLNLSHFNFTAK</sequence>
<name>A0A8S9P8A4_BRACR</name>
<protein>
    <submittedName>
        <fullName evidence="1">Uncharacterized protein</fullName>
    </submittedName>
</protein>
<dbReference type="AlphaFoldDB" id="A0A8S9P8A4"/>
<organism evidence="1 2">
    <name type="scientific">Brassica cretica</name>
    <name type="common">Mustard</name>
    <dbReference type="NCBI Taxonomy" id="69181"/>
    <lineage>
        <taxon>Eukaryota</taxon>
        <taxon>Viridiplantae</taxon>
        <taxon>Streptophyta</taxon>
        <taxon>Embryophyta</taxon>
        <taxon>Tracheophyta</taxon>
        <taxon>Spermatophyta</taxon>
        <taxon>Magnoliopsida</taxon>
        <taxon>eudicotyledons</taxon>
        <taxon>Gunneridae</taxon>
        <taxon>Pentapetalae</taxon>
        <taxon>rosids</taxon>
        <taxon>malvids</taxon>
        <taxon>Brassicales</taxon>
        <taxon>Brassicaceae</taxon>
        <taxon>Brassiceae</taxon>
        <taxon>Brassica</taxon>
    </lineage>
</organism>
<gene>
    <name evidence="1" type="ORF">F2Q69_00003354</name>
</gene>
<accession>A0A8S9P8A4</accession>
<proteinExistence type="predicted"/>
<evidence type="ECO:0000313" key="1">
    <source>
        <dbReference type="EMBL" id="KAF3511490.1"/>
    </source>
</evidence>